<feature type="transmembrane region" description="Helical" evidence="7">
    <location>
        <begin position="6"/>
        <end position="29"/>
    </location>
</feature>
<evidence type="ECO:0000256" key="3">
    <source>
        <dbReference type="ARBA" id="ARBA00022750"/>
    </source>
</evidence>
<dbReference type="PANTHER" id="PTHR13683:SF768">
    <property type="entry name" value="EUKARYOTIC ASPARTYL PROTEASE FAMILY PROTEIN"/>
    <property type="match status" value="1"/>
</dbReference>
<sequence>MVLHDIIIVSFILAAYLVYFVHWFSLYFAKIGLGNPAKDYYVQVDTGSDILWVNCIGCDKCPTKSDLGIKLTLYDPASSMSATRVSCDDDFCTSTYNGLLPDCKKGLPCQYNVVYGDGSSTAGYFVSDAVQFEQVTGNLQTALSNGTVAFGCGAQQSGGLGTSGEALDGIIGFGQANSSMISQLASAGKVKKAFAHCLDNVNGGGIFAIGELVSPKVNTTPMVPNQSHYNVYMKEIEVGGTVLKLPTDVFDSGDRRGTIIDSGTTLAYLPEVVYDSMMTEIRNHQPGLSLHTVEEQFICFKYSGNVDDGFPDIKFHFQDSLTLTVYPHDYLFQISEDIWCFGWQNGGMQSKDGRDMTLLGDLVLSNKLVLYDIENQAIGWTEHNCSSSIKVKDEKSGSVYSVGAENLSSASPVRGGRIVTFLLLLFAMLHRFT</sequence>
<feature type="active site" evidence="6">
    <location>
        <position position="45"/>
    </location>
</feature>
<keyword evidence="2" id="KW-0645">Protease</keyword>
<dbReference type="GO" id="GO:0004190">
    <property type="term" value="F:aspartic-type endopeptidase activity"/>
    <property type="evidence" value="ECO:0007669"/>
    <property type="project" value="UniProtKB-KW"/>
</dbReference>
<evidence type="ECO:0000256" key="5">
    <source>
        <dbReference type="ARBA" id="ARBA00023180"/>
    </source>
</evidence>
<comment type="caution">
    <text evidence="9">The sequence shown here is derived from an EMBL/GenBank/DDBJ whole genome shotgun (WGS) entry which is preliminary data.</text>
</comment>
<keyword evidence="7" id="KW-0472">Membrane</keyword>
<dbReference type="Pfam" id="PF14543">
    <property type="entry name" value="TAXi_N"/>
    <property type="match status" value="1"/>
</dbReference>
<feature type="domain" description="Peptidase A1" evidence="8">
    <location>
        <begin position="27"/>
        <end position="381"/>
    </location>
</feature>
<dbReference type="SUPFAM" id="SSF50630">
    <property type="entry name" value="Acid proteases"/>
    <property type="match status" value="1"/>
</dbReference>
<organism evidence="9 10">
    <name type="scientific">Populus alba x Populus x berolinensis</name>
    <dbReference type="NCBI Taxonomy" id="444605"/>
    <lineage>
        <taxon>Eukaryota</taxon>
        <taxon>Viridiplantae</taxon>
        <taxon>Streptophyta</taxon>
        <taxon>Embryophyta</taxon>
        <taxon>Tracheophyta</taxon>
        <taxon>Spermatophyta</taxon>
        <taxon>Magnoliopsida</taxon>
        <taxon>eudicotyledons</taxon>
        <taxon>Gunneridae</taxon>
        <taxon>Pentapetalae</taxon>
        <taxon>rosids</taxon>
        <taxon>fabids</taxon>
        <taxon>Malpighiales</taxon>
        <taxon>Salicaceae</taxon>
        <taxon>Saliceae</taxon>
        <taxon>Populus</taxon>
    </lineage>
</organism>
<keyword evidence="10" id="KW-1185">Reference proteome</keyword>
<reference evidence="9" key="1">
    <citation type="journal article" date="2023" name="Mol. Ecol. Resour.">
        <title>Chromosome-level genome assembly of a triploid poplar Populus alba 'Berolinensis'.</title>
        <authorList>
            <person name="Chen S."/>
            <person name="Yu Y."/>
            <person name="Wang X."/>
            <person name="Wang S."/>
            <person name="Zhang T."/>
            <person name="Zhou Y."/>
            <person name="He R."/>
            <person name="Meng N."/>
            <person name="Wang Y."/>
            <person name="Liu W."/>
            <person name="Liu Z."/>
            <person name="Liu J."/>
            <person name="Guo Q."/>
            <person name="Huang H."/>
            <person name="Sederoff R.R."/>
            <person name="Wang G."/>
            <person name="Qu G."/>
            <person name="Chen S."/>
        </authorList>
    </citation>
    <scope>NUCLEOTIDE SEQUENCE</scope>
    <source>
        <strain evidence="9">SC-2020</strain>
    </source>
</reference>
<evidence type="ECO:0000313" key="9">
    <source>
        <dbReference type="EMBL" id="KAJ6952074.1"/>
    </source>
</evidence>
<keyword evidence="5" id="KW-0325">Glycoprotein</keyword>
<dbReference type="InterPro" id="IPR034161">
    <property type="entry name" value="Pepsin-like_plant"/>
</dbReference>
<dbReference type="CDD" id="cd05476">
    <property type="entry name" value="pepsin_A_like_plant"/>
    <property type="match status" value="1"/>
</dbReference>
<gene>
    <name evidence="9" type="ORF">NC653_041282</name>
</gene>
<evidence type="ECO:0000256" key="1">
    <source>
        <dbReference type="ARBA" id="ARBA00007447"/>
    </source>
</evidence>
<dbReference type="InterPro" id="IPR032799">
    <property type="entry name" value="TAXi_C"/>
</dbReference>
<evidence type="ECO:0000256" key="2">
    <source>
        <dbReference type="ARBA" id="ARBA00022670"/>
    </source>
</evidence>
<dbReference type="Proteomes" id="UP001164929">
    <property type="component" value="Chromosome 19"/>
</dbReference>
<dbReference type="InterPro" id="IPR001461">
    <property type="entry name" value="Aspartic_peptidase_A1"/>
</dbReference>
<proteinExistence type="inferred from homology"/>
<dbReference type="PROSITE" id="PS51767">
    <property type="entry name" value="PEPTIDASE_A1"/>
    <property type="match status" value="1"/>
</dbReference>
<dbReference type="AlphaFoldDB" id="A0AAD6PP04"/>
<accession>A0AAD6PP04</accession>
<keyword evidence="4" id="KW-0378">Hydrolase</keyword>
<dbReference type="PANTHER" id="PTHR13683">
    <property type="entry name" value="ASPARTYL PROTEASES"/>
    <property type="match status" value="1"/>
</dbReference>
<evidence type="ECO:0000256" key="7">
    <source>
        <dbReference type="SAM" id="Phobius"/>
    </source>
</evidence>
<name>A0AAD6PP04_9ROSI</name>
<comment type="similarity">
    <text evidence="1">Belongs to the peptidase A1 family.</text>
</comment>
<dbReference type="InterPro" id="IPR033121">
    <property type="entry name" value="PEPTIDASE_A1"/>
</dbReference>
<evidence type="ECO:0000256" key="6">
    <source>
        <dbReference type="PIRSR" id="PIRSR601461-1"/>
    </source>
</evidence>
<dbReference type="PRINTS" id="PR00792">
    <property type="entry name" value="PEPSIN"/>
</dbReference>
<feature type="active site" evidence="6">
    <location>
        <position position="261"/>
    </location>
</feature>
<evidence type="ECO:0000259" key="8">
    <source>
        <dbReference type="PROSITE" id="PS51767"/>
    </source>
</evidence>
<evidence type="ECO:0000256" key="4">
    <source>
        <dbReference type="ARBA" id="ARBA00022801"/>
    </source>
</evidence>
<keyword evidence="7" id="KW-1133">Transmembrane helix</keyword>
<dbReference type="Gene3D" id="2.40.70.10">
    <property type="entry name" value="Acid Proteases"/>
    <property type="match status" value="2"/>
</dbReference>
<dbReference type="FunFam" id="2.40.70.10:FF:000028">
    <property type="entry name" value="Eukaryotic aspartyl protease family protein"/>
    <property type="match status" value="1"/>
</dbReference>
<dbReference type="EMBL" id="JAQIZT010000019">
    <property type="protein sequence ID" value="KAJ6952074.1"/>
    <property type="molecule type" value="Genomic_DNA"/>
</dbReference>
<protein>
    <submittedName>
        <fullName evidence="9">Aspartic proteinase-like protein 2</fullName>
    </submittedName>
</protein>
<dbReference type="InterPro" id="IPR021109">
    <property type="entry name" value="Peptidase_aspartic_dom_sf"/>
</dbReference>
<keyword evidence="7" id="KW-0812">Transmembrane</keyword>
<dbReference type="GO" id="GO:0006508">
    <property type="term" value="P:proteolysis"/>
    <property type="evidence" value="ECO:0007669"/>
    <property type="project" value="UniProtKB-KW"/>
</dbReference>
<dbReference type="FunFam" id="2.40.70.10:FF:000056">
    <property type="entry name" value="Eukaryotic aspartyl protease family protein"/>
    <property type="match status" value="1"/>
</dbReference>
<keyword evidence="3" id="KW-0064">Aspartyl protease</keyword>
<evidence type="ECO:0000313" key="10">
    <source>
        <dbReference type="Proteomes" id="UP001164929"/>
    </source>
</evidence>
<dbReference type="Pfam" id="PF14541">
    <property type="entry name" value="TAXi_C"/>
    <property type="match status" value="1"/>
</dbReference>
<dbReference type="InterPro" id="IPR032861">
    <property type="entry name" value="TAXi_N"/>
</dbReference>